<dbReference type="PANTHER" id="PTHR37984">
    <property type="entry name" value="PROTEIN CBG26694"/>
    <property type="match status" value="1"/>
</dbReference>
<dbReference type="Pfam" id="PF17919">
    <property type="entry name" value="RT_RNaseH_2"/>
    <property type="match status" value="1"/>
</dbReference>
<dbReference type="InterPro" id="IPR043502">
    <property type="entry name" value="DNA/RNA_pol_sf"/>
</dbReference>
<sequence length="677" mass="77378">MWMEDTLHEKDILTYIPQMDARPAALIALTPQSLPRVTMADIEKALRPKAVTDPKVKLPQQYWPWLDVFSQQLADQLPPHRPGIDHRIPLEKDANGKEASPPYGPLYGMNREELLVLRKTLTDLLGKSYIRVSKSPAASPILLVRKPGGGIRFCVDYRGLNELTVKDRYPLPLVKETLRNMSRARWFTKLDIIAAFHKIRMSPGEEWKTAFRTRYGLFEWNVTPFGLTGAPATFQRYINQVLQEYLDDFVSAYIDDIIIYSSGSIRDHRKKVTEVLSRLKDAGLQCDINKSEFEQHTVKYLGFIIRAGEGVCVDPKKVEAIQSWDKPKSPKDVRSFIGFANFYRSFIPGFSELAAPLVNLTKKNADFVWTHDCQNAFMELKELFIYAPILAHFEEGRETILEADSSGYATGAVLSQIQDDGTLRPCAYLSQKLSPTESNYEIHDKELLSIIRALKEWRPELKMVPRFKILTDHKNLRYFKNARQLSERQVRWTDVLAEFNFELEFRPGKLAARPDALSRRAQDMPQDADDERLAKRFRSIFSRVKVSTNRLQGAPAPLDVPAPPDFTTPVSMFDDPKLQTLWEQARKEDKTYQRITQALYDGDRRLSAELQTANPSELLSYSKYMTPILQDIQAEILLTQFSPGASSGPEQQRSADFYETAPSVDEARSGQIQNTAC</sequence>
<dbReference type="InterPro" id="IPR041577">
    <property type="entry name" value="RT_RNaseH_2"/>
</dbReference>
<gene>
    <name evidence="4" type="ORF">EYZ11_012227</name>
</gene>
<evidence type="ECO:0000313" key="4">
    <source>
        <dbReference type="EMBL" id="THC88329.1"/>
    </source>
</evidence>
<dbReference type="CDD" id="cd09274">
    <property type="entry name" value="RNase_HI_RT_Ty3"/>
    <property type="match status" value="1"/>
</dbReference>
<keyword evidence="5" id="KW-1185">Reference proteome</keyword>
<evidence type="ECO:0000259" key="3">
    <source>
        <dbReference type="PROSITE" id="PS50878"/>
    </source>
</evidence>
<dbReference type="GO" id="GO:0003824">
    <property type="term" value="F:catalytic activity"/>
    <property type="evidence" value="ECO:0007669"/>
    <property type="project" value="UniProtKB-KW"/>
</dbReference>
<dbReference type="InterPro" id="IPR050951">
    <property type="entry name" value="Retrovirus_Pol_polyprotein"/>
</dbReference>
<dbReference type="EMBL" id="SOSA01000874">
    <property type="protein sequence ID" value="THC88329.1"/>
    <property type="molecule type" value="Genomic_DNA"/>
</dbReference>
<name>A0A4S3J0S1_9EURO</name>
<feature type="region of interest" description="Disordered" evidence="2">
    <location>
        <begin position="643"/>
        <end position="677"/>
    </location>
</feature>
<dbReference type="VEuPathDB" id="FungiDB:EYZ11_012227"/>
<dbReference type="Gene3D" id="3.10.10.10">
    <property type="entry name" value="HIV Type 1 Reverse Transcriptase, subunit A, domain 1"/>
    <property type="match status" value="1"/>
</dbReference>
<feature type="compositionally biased region" description="Polar residues" evidence="2">
    <location>
        <begin position="643"/>
        <end position="654"/>
    </location>
</feature>
<dbReference type="AlphaFoldDB" id="A0A4S3J0S1"/>
<proteinExistence type="predicted"/>
<dbReference type="Proteomes" id="UP000308092">
    <property type="component" value="Unassembled WGS sequence"/>
</dbReference>
<protein>
    <recommendedName>
        <fullName evidence="3">Reverse transcriptase domain-containing protein</fullName>
    </recommendedName>
</protein>
<dbReference type="SUPFAM" id="SSF56672">
    <property type="entry name" value="DNA/RNA polymerases"/>
    <property type="match status" value="1"/>
</dbReference>
<dbReference type="InterPro" id="IPR043128">
    <property type="entry name" value="Rev_trsase/Diguanyl_cyclase"/>
</dbReference>
<dbReference type="Pfam" id="PF00078">
    <property type="entry name" value="RVT_1"/>
    <property type="match status" value="1"/>
</dbReference>
<accession>A0A4S3J0S1</accession>
<comment type="caution">
    <text evidence="4">The sequence shown here is derived from an EMBL/GenBank/DDBJ whole genome shotgun (WGS) entry which is preliminary data.</text>
</comment>
<reference evidence="4 5" key="1">
    <citation type="submission" date="2019-03" db="EMBL/GenBank/DDBJ databases">
        <title>The genome sequence of a newly discovered highly antifungal drug resistant Aspergillus species, Aspergillus tanneri NIH 1004.</title>
        <authorList>
            <person name="Mounaud S."/>
            <person name="Singh I."/>
            <person name="Joardar V."/>
            <person name="Pakala S."/>
            <person name="Pakala S."/>
            <person name="Venepally P."/>
            <person name="Hoover J."/>
            <person name="Nierman W."/>
            <person name="Chung J."/>
            <person name="Losada L."/>
        </authorList>
    </citation>
    <scope>NUCLEOTIDE SEQUENCE [LARGE SCALE GENOMIC DNA]</scope>
    <source>
        <strain evidence="4 5">NIH1004</strain>
    </source>
</reference>
<evidence type="ECO:0000313" key="5">
    <source>
        <dbReference type="Proteomes" id="UP000308092"/>
    </source>
</evidence>
<keyword evidence="1" id="KW-0511">Multifunctional enzyme</keyword>
<dbReference type="InterPro" id="IPR000477">
    <property type="entry name" value="RT_dom"/>
</dbReference>
<evidence type="ECO:0000256" key="1">
    <source>
        <dbReference type="ARBA" id="ARBA00023268"/>
    </source>
</evidence>
<dbReference type="PANTHER" id="PTHR37984:SF5">
    <property type="entry name" value="PROTEIN NYNRIN-LIKE"/>
    <property type="match status" value="1"/>
</dbReference>
<dbReference type="CDD" id="cd01647">
    <property type="entry name" value="RT_LTR"/>
    <property type="match status" value="1"/>
</dbReference>
<dbReference type="Gene3D" id="3.30.70.270">
    <property type="match status" value="2"/>
</dbReference>
<feature type="region of interest" description="Disordered" evidence="2">
    <location>
        <begin position="83"/>
        <end position="103"/>
    </location>
</feature>
<feature type="domain" description="Reverse transcriptase" evidence="3">
    <location>
        <begin position="125"/>
        <end position="305"/>
    </location>
</feature>
<feature type="compositionally biased region" description="Basic and acidic residues" evidence="2">
    <location>
        <begin position="83"/>
        <end position="96"/>
    </location>
</feature>
<dbReference type="FunFam" id="3.30.70.270:FF:000063">
    <property type="entry name" value="Zinc knuckle domaincontaining protein"/>
    <property type="match status" value="1"/>
</dbReference>
<dbReference type="PROSITE" id="PS50878">
    <property type="entry name" value="RT_POL"/>
    <property type="match status" value="1"/>
</dbReference>
<dbReference type="STRING" id="1220188.A0A4S3J0S1"/>
<organism evidence="4 5">
    <name type="scientific">Aspergillus tanneri</name>
    <dbReference type="NCBI Taxonomy" id="1220188"/>
    <lineage>
        <taxon>Eukaryota</taxon>
        <taxon>Fungi</taxon>
        <taxon>Dikarya</taxon>
        <taxon>Ascomycota</taxon>
        <taxon>Pezizomycotina</taxon>
        <taxon>Eurotiomycetes</taxon>
        <taxon>Eurotiomycetidae</taxon>
        <taxon>Eurotiales</taxon>
        <taxon>Aspergillaceae</taxon>
        <taxon>Aspergillus</taxon>
        <taxon>Aspergillus subgen. Circumdati</taxon>
    </lineage>
</organism>
<evidence type="ECO:0000256" key="2">
    <source>
        <dbReference type="SAM" id="MobiDB-lite"/>
    </source>
</evidence>